<dbReference type="GO" id="GO:0006412">
    <property type="term" value="P:translation"/>
    <property type="evidence" value="ECO:0007669"/>
    <property type="project" value="UniProtKB-UniRule"/>
</dbReference>
<gene>
    <name evidence="5" type="primary">rpmF</name>
    <name evidence="7" type="ORF">C0187_05150</name>
</gene>
<evidence type="ECO:0000256" key="6">
    <source>
        <dbReference type="SAM" id="MobiDB-lite"/>
    </source>
</evidence>
<organism evidence="7 8">
    <name type="scientific">Calditerrivibrio nitroreducens</name>
    <dbReference type="NCBI Taxonomy" id="477976"/>
    <lineage>
        <taxon>Bacteria</taxon>
        <taxon>Pseudomonadati</taxon>
        <taxon>Deferribacterota</taxon>
        <taxon>Deferribacteres</taxon>
        <taxon>Deferribacterales</taxon>
        <taxon>Calditerrivibrionaceae</taxon>
    </lineage>
</organism>
<comment type="similarity">
    <text evidence="1 5">Belongs to the bacterial ribosomal protein bL32 family.</text>
</comment>
<dbReference type="PANTHER" id="PTHR35534">
    <property type="entry name" value="50S RIBOSOMAL PROTEIN L32"/>
    <property type="match status" value="1"/>
</dbReference>
<dbReference type="GO" id="GO:0003735">
    <property type="term" value="F:structural constituent of ribosome"/>
    <property type="evidence" value="ECO:0007669"/>
    <property type="project" value="InterPro"/>
</dbReference>
<name>A0A2J6WJZ1_9BACT</name>
<dbReference type="Pfam" id="PF01783">
    <property type="entry name" value="Ribosomal_L32p"/>
    <property type="match status" value="1"/>
</dbReference>
<evidence type="ECO:0000256" key="2">
    <source>
        <dbReference type="ARBA" id="ARBA00022980"/>
    </source>
</evidence>
<evidence type="ECO:0000256" key="3">
    <source>
        <dbReference type="ARBA" id="ARBA00023274"/>
    </source>
</evidence>
<evidence type="ECO:0000256" key="5">
    <source>
        <dbReference type="HAMAP-Rule" id="MF_00340"/>
    </source>
</evidence>
<dbReference type="NCBIfam" id="TIGR01031">
    <property type="entry name" value="rpmF_bact"/>
    <property type="match status" value="1"/>
</dbReference>
<dbReference type="GO" id="GO:0015934">
    <property type="term" value="C:large ribosomal subunit"/>
    <property type="evidence" value="ECO:0007669"/>
    <property type="project" value="InterPro"/>
</dbReference>
<evidence type="ECO:0000256" key="4">
    <source>
        <dbReference type="ARBA" id="ARBA00035178"/>
    </source>
</evidence>
<dbReference type="RefSeq" id="WP_424605248.1">
    <property type="nucleotide sequence ID" value="NZ_JBNAVA010000003.1"/>
</dbReference>
<feature type="compositionally biased region" description="Basic residues" evidence="6">
    <location>
        <begin position="7"/>
        <end position="23"/>
    </location>
</feature>
<dbReference type="HAMAP" id="MF_00340">
    <property type="entry name" value="Ribosomal_bL32"/>
    <property type="match status" value="1"/>
</dbReference>
<dbReference type="AlphaFoldDB" id="A0A2J6WJZ1"/>
<sequence>MPNPKGKSSRSKIGARRSHHRAVPRGYAKCDNCGELKLSHAVCPNCGYYAKKKVVEVEEI</sequence>
<comment type="caution">
    <text evidence="7">The sequence shown here is derived from an EMBL/GenBank/DDBJ whole genome shotgun (WGS) entry which is preliminary data.</text>
</comment>
<dbReference type="SUPFAM" id="SSF57829">
    <property type="entry name" value="Zn-binding ribosomal proteins"/>
    <property type="match status" value="1"/>
</dbReference>
<feature type="region of interest" description="Disordered" evidence="6">
    <location>
        <begin position="1"/>
        <end position="23"/>
    </location>
</feature>
<dbReference type="Proteomes" id="UP000242881">
    <property type="component" value="Unassembled WGS sequence"/>
</dbReference>
<accession>A0A2J6WJZ1</accession>
<dbReference type="InterPro" id="IPR002677">
    <property type="entry name" value="Ribosomal_bL32"/>
</dbReference>
<dbReference type="EMBL" id="PNIN01000050">
    <property type="protein sequence ID" value="PMP70693.1"/>
    <property type="molecule type" value="Genomic_DNA"/>
</dbReference>
<proteinExistence type="inferred from homology"/>
<evidence type="ECO:0000256" key="1">
    <source>
        <dbReference type="ARBA" id="ARBA00008560"/>
    </source>
</evidence>
<reference evidence="7 8" key="1">
    <citation type="submission" date="2018-01" db="EMBL/GenBank/DDBJ databases">
        <title>Metagenomic assembled genomes from two thermal pools in the Uzon Caldera, Kamchatka, Russia.</title>
        <authorList>
            <person name="Wilkins L."/>
            <person name="Ettinger C."/>
        </authorList>
    </citation>
    <scope>NUCLEOTIDE SEQUENCE [LARGE SCALE GENOMIC DNA]</scope>
    <source>
        <strain evidence="7">ZAV-05</strain>
    </source>
</reference>
<dbReference type="PANTHER" id="PTHR35534:SF1">
    <property type="entry name" value="LARGE RIBOSOMAL SUBUNIT PROTEIN BL32"/>
    <property type="match status" value="1"/>
</dbReference>
<evidence type="ECO:0000313" key="7">
    <source>
        <dbReference type="EMBL" id="PMP70693.1"/>
    </source>
</evidence>
<keyword evidence="3 5" id="KW-0687">Ribonucleoprotein</keyword>
<protein>
    <recommendedName>
        <fullName evidence="4 5">Large ribosomal subunit protein bL32</fullName>
    </recommendedName>
</protein>
<evidence type="ECO:0000313" key="8">
    <source>
        <dbReference type="Proteomes" id="UP000242881"/>
    </source>
</evidence>
<dbReference type="InterPro" id="IPR044957">
    <property type="entry name" value="Ribosomal_bL32_bact"/>
</dbReference>
<keyword evidence="2 5" id="KW-0689">Ribosomal protein</keyword>
<dbReference type="InterPro" id="IPR011332">
    <property type="entry name" value="Ribosomal_zn-bd"/>
</dbReference>